<sequence>MCPACVQYVLAPVCPVLLHPVSSTLLYLEKGGG</sequence>
<dbReference type="AlphaFoldDB" id="A0A0E9V937"/>
<protein>
    <submittedName>
        <fullName evidence="1">Uncharacterized protein</fullName>
    </submittedName>
</protein>
<dbReference type="EMBL" id="GBXM01034015">
    <property type="protein sequence ID" value="JAH74562.1"/>
    <property type="molecule type" value="Transcribed_RNA"/>
</dbReference>
<reference evidence="1" key="2">
    <citation type="journal article" date="2015" name="Fish Shellfish Immunol.">
        <title>Early steps in the European eel (Anguilla anguilla)-Vibrio vulnificus interaction in the gills: Role of the RtxA13 toxin.</title>
        <authorList>
            <person name="Callol A."/>
            <person name="Pajuelo D."/>
            <person name="Ebbesson L."/>
            <person name="Teles M."/>
            <person name="MacKenzie S."/>
            <person name="Amaro C."/>
        </authorList>
    </citation>
    <scope>NUCLEOTIDE SEQUENCE</scope>
</reference>
<accession>A0A0E9V937</accession>
<organism evidence="1">
    <name type="scientific">Anguilla anguilla</name>
    <name type="common">European freshwater eel</name>
    <name type="synonym">Muraena anguilla</name>
    <dbReference type="NCBI Taxonomy" id="7936"/>
    <lineage>
        <taxon>Eukaryota</taxon>
        <taxon>Metazoa</taxon>
        <taxon>Chordata</taxon>
        <taxon>Craniata</taxon>
        <taxon>Vertebrata</taxon>
        <taxon>Euteleostomi</taxon>
        <taxon>Actinopterygii</taxon>
        <taxon>Neopterygii</taxon>
        <taxon>Teleostei</taxon>
        <taxon>Anguilliformes</taxon>
        <taxon>Anguillidae</taxon>
        <taxon>Anguilla</taxon>
    </lineage>
</organism>
<name>A0A0E9V937_ANGAN</name>
<proteinExistence type="predicted"/>
<evidence type="ECO:0000313" key="1">
    <source>
        <dbReference type="EMBL" id="JAH74562.1"/>
    </source>
</evidence>
<reference evidence="1" key="1">
    <citation type="submission" date="2014-11" db="EMBL/GenBank/DDBJ databases">
        <authorList>
            <person name="Amaro Gonzalez C."/>
        </authorList>
    </citation>
    <scope>NUCLEOTIDE SEQUENCE</scope>
</reference>